<proteinExistence type="predicted"/>
<reference evidence="1" key="1">
    <citation type="submission" date="2023-07" db="EMBL/GenBank/DDBJ databases">
        <title>Chromosome-level genome assembly of Artemia franciscana.</title>
        <authorList>
            <person name="Jo E."/>
        </authorList>
    </citation>
    <scope>NUCLEOTIDE SEQUENCE</scope>
    <source>
        <tissue evidence="1">Whole body</tissue>
    </source>
</reference>
<dbReference type="Gene3D" id="3.60.10.10">
    <property type="entry name" value="Endonuclease/exonuclease/phosphatase"/>
    <property type="match status" value="1"/>
</dbReference>
<dbReference type="Proteomes" id="UP001187531">
    <property type="component" value="Unassembled WGS sequence"/>
</dbReference>
<evidence type="ECO:0000313" key="1">
    <source>
        <dbReference type="EMBL" id="KAK2721352.1"/>
    </source>
</evidence>
<organism evidence="1 2">
    <name type="scientific">Artemia franciscana</name>
    <name type="common">Brine shrimp</name>
    <name type="synonym">Artemia sanfranciscana</name>
    <dbReference type="NCBI Taxonomy" id="6661"/>
    <lineage>
        <taxon>Eukaryota</taxon>
        <taxon>Metazoa</taxon>
        <taxon>Ecdysozoa</taxon>
        <taxon>Arthropoda</taxon>
        <taxon>Crustacea</taxon>
        <taxon>Branchiopoda</taxon>
        <taxon>Anostraca</taxon>
        <taxon>Artemiidae</taxon>
        <taxon>Artemia</taxon>
    </lineage>
</organism>
<evidence type="ECO:0008006" key="3">
    <source>
        <dbReference type="Google" id="ProtNLM"/>
    </source>
</evidence>
<protein>
    <recommendedName>
        <fullName evidence="3">Endonuclease/exonuclease/phosphatase domain-containing protein</fullName>
    </recommendedName>
</protein>
<gene>
    <name evidence="1" type="ORF">QYM36_003583</name>
</gene>
<dbReference type="CDD" id="cd09076">
    <property type="entry name" value="L1-EN"/>
    <property type="match status" value="1"/>
</dbReference>
<name>A0AA88IIA0_ARTSF</name>
<dbReference type="EMBL" id="JAVRJZ010000006">
    <property type="protein sequence ID" value="KAK2721352.1"/>
    <property type="molecule type" value="Genomic_DNA"/>
</dbReference>
<accession>A0AA88IIA0</accession>
<comment type="caution">
    <text evidence="1">The sequence shown here is derived from an EMBL/GenBank/DDBJ whole genome shotgun (WGS) entry which is preliminary data.</text>
</comment>
<evidence type="ECO:0000313" key="2">
    <source>
        <dbReference type="Proteomes" id="UP001187531"/>
    </source>
</evidence>
<dbReference type="SUPFAM" id="SSF56219">
    <property type="entry name" value="DNase I-like"/>
    <property type="match status" value="1"/>
</dbReference>
<dbReference type="AlphaFoldDB" id="A0AA88IIA0"/>
<dbReference type="InterPro" id="IPR036691">
    <property type="entry name" value="Endo/exonu/phosph_ase_sf"/>
</dbReference>
<sequence>MSQVSKTEQVIKEMRQYLIDILILSEIGWTERGLEKFGDGHIMVYSGDSSMHQAGVGVIMSPSAHKAMARWNPVNERLMTVCFVTNQTKLTIIVCYAPTNEADDDEKDILYNMLQAVTKDVPSHGITCVVGDLNAKIGADHQYCPKVLGCHGIG</sequence>
<keyword evidence="2" id="KW-1185">Reference proteome</keyword>